<dbReference type="RefSeq" id="WP_201069913.1">
    <property type="nucleotide sequence ID" value="NZ_CP067420.1"/>
</dbReference>
<dbReference type="EMBL" id="CP067420">
    <property type="protein sequence ID" value="QQP87271.1"/>
    <property type="molecule type" value="Genomic_DNA"/>
</dbReference>
<dbReference type="Proteomes" id="UP000595197">
    <property type="component" value="Chromosome"/>
</dbReference>
<proteinExistence type="predicted"/>
<dbReference type="GO" id="GO:0008233">
    <property type="term" value="F:peptidase activity"/>
    <property type="evidence" value="ECO:0007669"/>
    <property type="project" value="UniProtKB-KW"/>
</dbReference>
<dbReference type="Pfam" id="PF00574">
    <property type="entry name" value="CLP_protease"/>
    <property type="match status" value="1"/>
</dbReference>
<evidence type="ECO:0000256" key="1">
    <source>
        <dbReference type="SAM" id="SignalP"/>
    </source>
</evidence>
<dbReference type="InterPro" id="IPR029045">
    <property type="entry name" value="ClpP/crotonase-like_dom_sf"/>
</dbReference>
<dbReference type="SUPFAM" id="SSF52096">
    <property type="entry name" value="ClpP/crotonase"/>
    <property type="match status" value="1"/>
</dbReference>
<keyword evidence="2" id="KW-0645">Protease</keyword>
<gene>
    <name evidence="2" type="ORF">IGS68_14170</name>
</gene>
<evidence type="ECO:0000313" key="2">
    <source>
        <dbReference type="EMBL" id="QQP87271.1"/>
    </source>
</evidence>
<accession>A0ABX7B439</accession>
<evidence type="ECO:0000313" key="3">
    <source>
        <dbReference type="Proteomes" id="UP000595197"/>
    </source>
</evidence>
<dbReference type="Gene3D" id="3.90.226.10">
    <property type="entry name" value="2-enoyl-CoA Hydratase, Chain A, domain 1"/>
    <property type="match status" value="1"/>
</dbReference>
<keyword evidence="3" id="KW-1185">Reference proteome</keyword>
<feature type="signal peptide" evidence="1">
    <location>
        <begin position="1"/>
        <end position="19"/>
    </location>
</feature>
<organism evidence="2 3">
    <name type="scientific">Skermanella cutis</name>
    <dbReference type="NCBI Taxonomy" id="2775420"/>
    <lineage>
        <taxon>Bacteria</taxon>
        <taxon>Pseudomonadati</taxon>
        <taxon>Pseudomonadota</taxon>
        <taxon>Alphaproteobacteria</taxon>
        <taxon>Rhodospirillales</taxon>
        <taxon>Azospirillaceae</taxon>
        <taxon>Skermanella</taxon>
    </lineage>
</organism>
<sequence length="213" mass="21663">MIANLGGWGVMMRAAVVLAAAAGIALSDHLADAVGDVTDAAVGARHTDLFVSGGLTHRAGREIVAFIEAHRGEPVRLVLDSPGGYAGAADRVREAVREHGAVGTVVAGYTQCASACTAIFAAGRSRAAGENARFVFHAPRLAIGPVSMPDPFGGDPARYAVPEDPGGRIGAALQAFLERGDAMDDGEAGASALDLARIVPGWITELLPSDAAI</sequence>
<dbReference type="GO" id="GO:0006508">
    <property type="term" value="P:proteolysis"/>
    <property type="evidence" value="ECO:0007669"/>
    <property type="project" value="UniProtKB-KW"/>
</dbReference>
<feature type="chain" id="PRO_5047309668" evidence="1">
    <location>
        <begin position="20"/>
        <end position="213"/>
    </location>
</feature>
<protein>
    <submittedName>
        <fullName evidence="2">ATP-dependent Clp protease proteolytic subunit</fullName>
    </submittedName>
</protein>
<name>A0ABX7B439_9PROT</name>
<keyword evidence="1" id="KW-0732">Signal</keyword>
<reference evidence="2" key="1">
    <citation type="submission" date="2021-02" db="EMBL/GenBank/DDBJ databases">
        <title>Skermanella TT6 skin isolate.</title>
        <authorList>
            <person name="Lee K."/>
            <person name="Ganzorig M."/>
        </authorList>
    </citation>
    <scope>NUCLEOTIDE SEQUENCE</scope>
    <source>
        <strain evidence="2">TT6</strain>
    </source>
</reference>
<keyword evidence="2" id="KW-0378">Hydrolase</keyword>
<dbReference type="InterPro" id="IPR023562">
    <property type="entry name" value="ClpP/TepA"/>
</dbReference>